<keyword evidence="1" id="KW-0812">Transmembrane</keyword>
<dbReference type="Proteomes" id="UP000622653">
    <property type="component" value="Unassembled WGS sequence"/>
</dbReference>
<dbReference type="Gene3D" id="1.20.144.10">
    <property type="entry name" value="Phosphatidic acid phosphatase type 2/haloperoxidase"/>
    <property type="match status" value="2"/>
</dbReference>
<feature type="transmembrane region" description="Helical" evidence="1">
    <location>
        <begin position="121"/>
        <end position="143"/>
    </location>
</feature>
<reference evidence="3" key="1">
    <citation type="submission" date="2020-11" db="EMBL/GenBank/DDBJ databases">
        <title>Multidrug resistant novel bacterium Savagea serpentis sp. nov., isolated from the scats of a vine snake (Ahaetulla nasuta).</title>
        <authorList>
            <person name="Venkata Ramana V."/>
            <person name="Vikas Patil S."/>
            <person name="Yogita Lugani V."/>
        </authorList>
    </citation>
    <scope>NUCLEOTIDE SEQUENCE</scope>
    <source>
        <strain evidence="3">SN6</strain>
    </source>
</reference>
<dbReference type="InterPro" id="IPR036938">
    <property type="entry name" value="PAP2/HPO_sf"/>
</dbReference>
<dbReference type="Pfam" id="PF01569">
    <property type="entry name" value="PAP2"/>
    <property type="match status" value="1"/>
</dbReference>
<dbReference type="PANTHER" id="PTHR14969:SF13">
    <property type="entry name" value="AT30094P"/>
    <property type="match status" value="1"/>
</dbReference>
<organism evidence="3 4">
    <name type="scientific">Savagea serpentis</name>
    <dbReference type="NCBI Taxonomy" id="2785297"/>
    <lineage>
        <taxon>Bacteria</taxon>
        <taxon>Bacillati</taxon>
        <taxon>Bacillota</taxon>
        <taxon>Bacilli</taxon>
        <taxon>Bacillales</taxon>
        <taxon>Caryophanaceae</taxon>
        <taxon>Savagea</taxon>
    </lineage>
</organism>
<dbReference type="SUPFAM" id="SSF48317">
    <property type="entry name" value="Acid phosphatase/Vanadium-dependent haloperoxidase"/>
    <property type="match status" value="1"/>
</dbReference>
<dbReference type="EMBL" id="JADKPV010000001">
    <property type="protein sequence ID" value="MBF4500653.1"/>
    <property type="molecule type" value="Genomic_DNA"/>
</dbReference>
<comment type="caution">
    <text evidence="3">The sequence shown here is derived from an EMBL/GenBank/DDBJ whole genome shotgun (WGS) entry which is preliminary data.</text>
</comment>
<evidence type="ECO:0000259" key="2">
    <source>
        <dbReference type="SMART" id="SM00014"/>
    </source>
</evidence>
<keyword evidence="1" id="KW-0472">Membrane</keyword>
<evidence type="ECO:0000256" key="1">
    <source>
        <dbReference type="SAM" id="Phobius"/>
    </source>
</evidence>
<keyword evidence="4" id="KW-1185">Reference proteome</keyword>
<protein>
    <submittedName>
        <fullName evidence="3">Phosphatase PAP2 family protein</fullName>
    </submittedName>
</protein>
<accession>A0A8J7KH59</accession>
<feature type="transmembrane region" description="Helical" evidence="1">
    <location>
        <begin position="50"/>
        <end position="76"/>
    </location>
</feature>
<dbReference type="RefSeq" id="WP_194562082.1">
    <property type="nucleotide sequence ID" value="NZ_JADKPV010000001.1"/>
</dbReference>
<feature type="transmembrane region" description="Helical" evidence="1">
    <location>
        <begin position="7"/>
        <end position="26"/>
    </location>
</feature>
<feature type="domain" description="Phosphatidic acid phosphatase type 2/haloperoxidase" evidence="2">
    <location>
        <begin position="83"/>
        <end position="196"/>
    </location>
</feature>
<feature type="transmembrane region" description="Helical" evidence="1">
    <location>
        <begin position="181"/>
        <end position="201"/>
    </location>
</feature>
<evidence type="ECO:0000313" key="3">
    <source>
        <dbReference type="EMBL" id="MBF4500653.1"/>
    </source>
</evidence>
<dbReference type="CDD" id="cd03392">
    <property type="entry name" value="PAP2_like_2"/>
    <property type="match status" value="1"/>
</dbReference>
<evidence type="ECO:0000313" key="4">
    <source>
        <dbReference type="Proteomes" id="UP000622653"/>
    </source>
</evidence>
<keyword evidence="1" id="KW-1133">Transmembrane helix</keyword>
<dbReference type="PANTHER" id="PTHR14969">
    <property type="entry name" value="SPHINGOSINE-1-PHOSPHATE PHOSPHOHYDROLASE"/>
    <property type="match status" value="1"/>
</dbReference>
<proteinExistence type="predicted"/>
<dbReference type="AlphaFoldDB" id="A0A8J7KH59"/>
<feature type="transmembrane region" description="Helical" evidence="1">
    <location>
        <begin position="155"/>
        <end position="175"/>
    </location>
</feature>
<gene>
    <name evidence="3" type="ORF">IRY55_04680</name>
</gene>
<feature type="transmembrane region" description="Helical" evidence="1">
    <location>
        <begin position="83"/>
        <end position="101"/>
    </location>
</feature>
<name>A0A8J7KH59_9BACL</name>
<dbReference type="InterPro" id="IPR000326">
    <property type="entry name" value="PAP2/HPO"/>
</dbReference>
<sequence>MISATFLIIGSSSLILFATIGFFILHDNITWLDQWWMDVMETIQFSPLQWLMRLFTIFGDILFLSFIVFGTMIYFVKFNKKRNAIILGTIYTGYIIVNQLFKRIIERERPPVERIVEVTGSSFPSGHTMGAVAIYGILLLFVFYSKKQMPYKKQLTMTLAALPFAVAFSRTYLGAHFATDVLAAAFLSITVICYTLALPIFKNKNQSSPKS</sequence>
<dbReference type="SMART" id="SM00014">
    <property type="entry name" value="acidPPc"/>
    <property type="match status" value="1"/>
</dbReference>